<evidence type="ECO:0000313" key="1">
    <source>
        <dbReference type="EMBL" id="PON77912.1"/>
    </source>
</evidence>
<name>A0A2P5DXA1_PARAD</name>
<dbReference type="Proteomes" id="UP000237105">
    <property type="component" value="Unassembled WGS sequence"/>
</dbReference>
<dbReference type="AlphaFoldDB" id="A0A2P5DXA1"/>
<proteinExistence type="predicted"/>
<organism evidence="1 2">
    <name type="scientific">Parasponia andersonii</name>
    <name type="common">Sponia andersonii</name>
    <dbReference type="NCBI Taxonomy" id="3476"/>
    <lineage>
        <taxon>Eukaryota</taxon>
        <taxon>Viridiplantae</taxon>
        <taxon>Streptophyta</taxon>
        <taxon>Embryophyta</taxon>
        <taxon>Tracheophyta</taxon>
        <taxon>Spermatophyta</taxon>
        <taxon>Magnoliopsida</taxon>
        <taxon>eudicotyledons</taxon>
        <taxon>Gunneridae</taxon>
        <taxon>Pentapetalae</taxon>
        <taxon>rosids</taxon>
        <taxon>fabids</taxon>
        <taxon>Rosales</taxon>
        <taxon>Cannabaceae</taxon>
        <taxon>Parasponia</taxon>
    </lineage>
</organism>
<sequence length="92" mass="10467">MFSQTCFGHFLKVKQLASFAQILNHLVMVAEVRENKGNDKVFFEICCKLVNVSIEDMTLITDLRCDGDTNESYGKRKEPSISAQLTLMIIIH</sequence>
<protein>
    <submittedName>
        <fullName evidence="1">Uncharacterized protein</fullName>
    </submittedName>
</protein>
<dbReference type="OrthoDB" id="1930729at2759"/>
<keyword evidence="2" id="KW-1185">Reference proteome</keyword>
<gene>
    <name evidence="1" type="ORF">PanWU01x14_022660</name>
</gene>
<dbReference type="EMBL" id="JXTB01000011">
    <property type="protein sequence ID" value="PON77912.1"/>
    <property type="molecule type" value="Genomic_DNA"/>
</dbReference>
<comment type="caution">
    <text evidence="1">The sequence shown here is derived from an EMBL/GenBank/DDBJ whole genome shotgun (WGS) entry which is preliminary data.</text>
</comment>
<accession>A0A2P5DXA1</accession>
<reference evidence="2" key="1">
    <citation type="submission" date="2016-06" db="EMBL/GenBank/DDBJ databases">
        <title>Parallel loss of symbiosis genes in relatives of nitrogen-fixing non-legume Parasponia.</title>
        <authorList>
            <person name="Van Velzen R."/>
            <person name="Holmer R."/>
            <person name="Bu F."/>
            <person name="Rutten L."/>
            <person name="Van Zeijl A."/>
            <person name="Liu W."/>
            <person name="Santuari L."/>
            <person name="Cao Q."/>
            <person name="Sharma T."/>
            <person name="Shen D."/>
            <person name="Roswanjaya Y."/>
            <person name="Wardhani T."/>
            <person name="Kalhor M.S."/>
            <person name="Jansen J."/>
            <person name="Van den Hoogen J."/>
            <person name="Gungor B."/>
            <person name="Hartog M."/>
            <person name="Hontelez J."/>
            <person name="Verver J."/>
            <person name="Yang W.-C."/>
            <person name="Schijlen E."/>
            <person name="Repin R."/>
            <person name="Schilthuizen M."/>
            <person name="Schranz E."/>
            <person name="Heidstra R."/>
            <person name="Miyata K."/>
            <person name="Fedorova E."/>
            <person name="Kohlen W."/>
            <person name="Bisseling T."/>
            <person name="Smit S."/>
            <person name="Geurts R."/>
        </authorList>
    </citation>
    <scope>NUCLEOTIDE SEQUENCE [LARGE SCALE GENOMIC DNA]</scope>
    <source>
        <strain evidence="2">cv. WU1-14</strain>
    </source>
</reference>
<evidence type="ECO:0000313" key="2">
    <source>
        <dbReference type="Proteomes" id="UP000237105"/>
    </source>
</evidence>